<gene>
    <name evidence="7" type="primary">cbiH</name>
    <name evidence="7" type="ORF">Psch_00489</name>
</gene>
<evidence type="ECO:0000313" key="7">
    <source>
        <dbReference type="EMBL" id="TEB06954.1"/>
    </source>
</evidence>
<evidence type="ECO:0000259" key="6">
    <source>
        <dbReference type="Pfam" id="PF00590"/>
    </source>
</evidence>
<dbReference type="UniPathway" id="UPA00148"/>
<dbReference type="RefSeq" id="WP_190240202.1">
    <property type="nucleotide sequence ID" value="NZ_QFGA01000001.1"/>
</dbReference>
<dbReference type="PANTHER" id="PTHR47036">
    <property type="entry name" value="COBALT-FACTOR III C(17)-METHYLTRANSFERASE-RELATED"/>
    <property type="match status" value="1"/>
</dbReference>
<dbReference type="EC" id="2.1.1.-" evidence="7"/>
<dbReference type="CDD" id="cd11646">
    <property type="entry name" value="Precorrin_3B_C17_MT"/>
    <property type="match status" value="1"/>
</dbReference>
<protein>
    <submittedName>
        <fullName evidence="7">Cobalt-precorrin-3B C(17)-methyltransferase</fullName>
        <ecNumber evidence="7">2.1.1.-</ecNumber>
    </submittedName>
</protein>
<keyword evidence="2" id="KW-0169">Cobalamin biosynthesis</keyword>
<organism evidence="7 8">
    <name type="scientific">Pelotomaculum schinkii</name>
    <dbReference type="NCBI Taxonomy" id="78350"/>
    <lineage>
        <taxon>Bacteria</taxon>
        <taxon>Bacillati</taxon>
        <taxon>Bacillota</taxon>
        <taxon>Clostridia</taxon>
        <taxon>Eubacteriales</taxon>
        <taxon>Desulfotomaculaceae</taxon>
        <taxon>Pelotomaculum</taxon>
    </lineage>
</organism>
<dbReference type="Gene3D" id="3.30.950.10">
    <property type="entry name" value="Methyltransferase, Cobalt-precorrin-4 Transmethylase, Domain 2"/>
    <property type="match status" value="1"/>
</dbReference>
<dbReference type="AlphaFoldDB" id="A0A4Y7RD92"/>
<dbReference type="InterPro" id="IPR006363">
    <property type="entry name" value="Cbl_synth_CobJ/CibH_dom"/>
</dbReference>
<evidence type="ECO:0000256" key="3">
    <source>
        <dbReference type="ARBA" id="ARBA00022603"/>
    </source>
</evidence>
<dbReference type="GO" id="GO:0008168">
    <property type="term" value="F:methyltransferase activity"/>
    <property type="evidence" value="ECO:0007669"/>
    <property type="project" value="UniProtKB-KW"/>
</dbReference>
<dbReference type="PANTHER" id="PTHR47036:SF1">
    <property type="entry name" value="COBALT-FACTOR III C(17)-METHYLTRANSFERASE-RELATED"/>
    <property type="match status" value="1"/>
</dbReference>
<keyword evidence="5" id="KW-0949">S-adenosyl-L-methionine</keyword>
<evidence type="ECO:0000313" key="8">
    <source>
        <dbReference type="Proteomes" id="UP000298324"/>
    </source>
</evidence>
<feature type="domain" description="Tetrapyrrole methylase" evidence="6">
    <location>
        <begin position="3"/>
        <end position="195"/>
    </location>
</feature>
<keyword evidence="8" id="KW-1185">Reference proteome</keyword>
<sequence>MSGRALEALEQAEVVVGYKAYIELIFGLLLEKEVMSSGMTKEVERCSLAINRALEGKKVALVSSGDPGVYGMAGLVLELLEQKGAVESLDLEIIPGITAATFAAACLGAPLMHDFVVISLSDLLTPWEIIEKRLEHACRGDFVVVLYNPSSRKRTEQIHKAREIMLEYKKPATPVGIVRNVARKDEVSVITDLERMVNYSIDMFTTIIIGNSQTRRVGRFLVTPRGYRL</sequence>
<comment type="caution">
    <text evidence="7">The sequence shown here is derived from an EMBL/GenBank/DDBJ whole genome shotgun (WGS) entry which is preliminary data.</text>
</comment>
<evidence type="ECO:0000256" key="5">
    <source>
        <dbReference type="ARBA" id="ARBA00022691"/>
    </source>
</evidence>
<dbReference type="EMBL" id="QFGA01000001">
    <property type="protein sequence ID" value="TEB06954.1"/>
    <property type="molecule type" value="Genomic_DNA"/>
</dbReference>
<dbReference type="InterPro" id="IPR014777">
    <property type="entry name" value="4pyrrole_Mease_sub1"/>
</dbReference>
<keyword evidence="4 7" id="KW-0808">Transferase</keyword>
<dbReference type="InterPro" id="IPR035996">
    <property type="entry name" value="4pyrrol_Methylase_sf"/>
</dbReference>
<name>A0A4Y7RD92_9FIRM</name>
<evidence type="ECO:0000256" key="2">
    <source>
        <dbReference type="ARBA" id="ARBA00022573"/>
    </source>
</evidence>
<dbReference type="Pfam" id="PF00590">
    <property type="entry name" value="TP_methylase"/>
    <property type="match status" value="1"/>
</dbReference>
<reference evidence="7 8" key="1">
    <citation type="journal article" date="2018" name="Environ. Microbiol.">
        <title>Novel energy conservation strategies and behaviour of Pelotomaculum schinkii driving syntrophic propionate catabolism.</title>
        <authorList>
            <person name="Hidalgo-Ahumada C.A.P."/>
            <person name="Nobu M.K."/>
            <person name="Narihiro T."/>
            <person name="Tamaki H."/>
            <person name="Liu W.T."/>
            <person name="Kamagata Y."/>
            <person name="Stams A.J.M."/>
            <person name="Imachi H."/>
            <person name="Sousa D.Z."/>
        </authorList>
    </citation>
    <scope>NUCLEOTIDE SEQUENCE [LARGE SCALE GENOMIC DNA]</scope>
    <source>
        <strain evidence="7 8">HH</strain>
    </source>
</reference>
<dbReference type="Proteomes" id="UP000298324">
    <property type="component" value="Unassembled WGS sequence"/>
</dbReference>
<dbReference type="GO" id="GO:0032259">
    <property type="term" value="P:methylation"/>
    <property type="evidence" value="ECO:0007669"/>
    <property type="project" value="UniProtKB-KW"/>
</dbReference>
<dbReference type="InterPro" id="IPR051810">
    <property type="entry name" value="Precorrin_MeTrfase"/>
</dbReference>
<comment type="pathway">
    <text evidence="1">Cofactor biosynthesis; adenosylcobalamin biosynthesis.</text>
</comment>
<dbReference type="Gene3D" id="3.40.1010.10">
    <property type="entry name" value="Cobalt-precorrin-4 Transmethylase, Domain 1"/>
    <property type="match status" value="1"/>
</dbReference>
<accession>A0A4Y7RD92</accession>
<keyword evidence="3 7" id="KW-0489">Methyltransferase</keyword>
<dbReference type="InterPro" id="IPR014776">
    <property type="entry name" value="4pyrrole_Mease_sub2"/>
</dbReference>
<evidence type="ECO:0000256" key="4">
    <source>
        <dbReference type="ARBA" id="ARBA00022679"/>
    </source>
</evidence>
<dbReference type="InterPro" id="IPR000878">
    <property type="entry name" value="4pyrrol_Mease"/>
</dbReference>
<dbReference type="GO" id="GO:0009236">
    <property type="term" value="P:cobalamin biosynthetic process"/>
    <property type="evidence" value="ECO:0007669"/>
    <property type="project" value="UniProtKB-UniPathway"/>
</dbReference>
<proteinExistence type="predicted"/>
<dbReference type="SUPFAM" id="SSF53790">
    <property type="entry name" value="Tetrapyrrole methylase"/>
    <property type="match status" value="1"/>
</dbReference>
<dbReference type="NCBIfam" id="TIGR01466">
    <property type="entry name" value="cobJ_cbiH"/>
    <property type="match status" value="1"/>
</dbReference>
<evidence type="ECO:0000256" key="1">
    <source>
        <dbReference type="ARBA" id="ARBA00004953"/>
    </source>
</evidence>